<sequence>MQLLREERQCLSLSSKCSPDTPYGHTRVRSGISSIVSSSSSPLLPSSSPFACSSCFPVLLTISSSVLVTPLQAPRVLHTL</sequence>
<reference evidence="1 2" key="1">
    <citation type="submission" date="2018-09" db="EMBL/GenBank/DDBJ databases">
        <title>Genomic investigation of the strawberry pathogen Phytophthora fragariae indicates pathogenicity is determined by transcriptional variation in three key races.</title>
        <authorList>
            <person name="Adams T.M."/>
            <person name="Armitage A.D."/>
            <person name="Sobczyk M.K."/>
            <person name="Bates H.J."/>
            <person name="Dunwell J.M."/>
            <person name="Nellist C.F."/>
            <person name="Harrison R.J."/>
        </authorList>
    </citation>
    <scope>NUCLEOTIDE SEQUENCE [LARGE SCALE GENOMIC DNA]</scope>
    <source>
        <strain evidence="1 2">SCRP324</strain>
    </source>
</reference>
<proteinExistence type="predicted"/>
<evidence type="ECO:0000313" key="1">
    <source>
        <dbReference type="EMBL" id="KAE9010064.1"/>
    </source>
</evidence>
<dbReference type="EMBL" id="QXFU01001125">
    <property type="protein sequence ID" value="KAE9010064.1"/>
    <property type="molecule type" value="Genomic_DNA"/>
</dbReference>
<dbReference type="Proteomes" id="UP000435112">
    <property type="component" value="Unassembled WGS sequence"/>
</dbReference>
<name>A0A6A3L2N7_9STRA</name>
<comment type="caution">
    <text evidence="1">The sequence shown here is derived from an EMBL/GenBank/DDBJ whole genome shotgun (WGS) entry which is preliminary data.</text>
</comment>
<gene>
    <name evidence="1" type="ORF">PR002_g15455</name>
</gene>
<organism evidence="1 2">
    <name type="scientific">Phytophthora rubi</name>
    <dbReference type="NCBI Taxonomy" id="129364"/>
    <lineage>
        <taxon>Eukaryota</taxon>
        <taxon>Sar</taxon>
        <taxon>Stramenopiles</taxon>
        <taxon>Oomycota</taxon>
        <taxon>Peronosporomycetes</taxon>
        <taxon>Peronosporales</taxon>
        <taxon>Peronosporaceae</taxon>
        <taxon>Phytophthora</taxon>
    </lineage>
</organism>
<protein>
    <submittedName>
        <fullName evidence="1">Uncharacterized protein</fullName>
    </submittedName>
</protein>
<dbReference type="AlphaFoldDB" id="A0A6A3L2N7"/>
<evidence type="ECO:0000313" key="2">
    <source>
        <dbReference type="Proteomes" id="UP000435112"/>
    </source>
</evidence>
<accession>A0A6A3L2N7</accession>